<dbReference type="InterPro" id="IPR027417">
    <property type="entry name" value="P-loop_NTPase"/>
</dbReference>
<evidence type="ECO:0000259" key="4">
    <source>
        <dbReference type="PROSITE" id="PS50893"/>
    </source>
</evidence>
<evidence type="ECO:0000256" key="1">
    <source>
        <dbReference type="ARBA" id="ARBA00022448"/>
    </source>
</evidence>
<gene>
    <name evidence="5" type="ORF">SAMN05444392_101166</name>
</gene>
<dbReference type="GO" id="GO:0005524">
    <property type="term" value="F:ATP binding"/>
    <property type="evidence" value="ECO:0007669"/>
    <property type="project" value="UniProtKB-KW"/>
</dbReference>
<dbReference type="SMART" id="SM00382">
    <property type="entry name" value="AAA"/>
    <property type="match status" value="1"/>
</dbReference>
<reference evidence="5 6" key="1">
    <citation type="submission" date="2016-11" db="EMBL/GenBank/DDBJ databases">
        <authorList>
            <person name="Jaros S."/>
            <person name="Januszkiewicz K."/>
            <person name="Wedrychowicz H."/>
        </authorList>
    </citation>
    <scope>NUCLEOTIDE SEQUENCE [LARGE SCALE GENOMIC DNA]</scope>
    <source>
        <strain evidence="5 6">DSM 44666</strain>
    </source>
</reference>
<dbReference type="STRING" id="112248.SAMN05444392_101166"/>
<name>A0A1M4SVQ8_9BACL</name>
<dbReference type="InterPro" id="IPR003439">
    <property type="entry name" value="ABC_transporter-like_ATP-bd"/>
</dbReference>
<keyword evidence="2" id="KW-0547">Nucleotide-binding</keyword>
<sequence>MKTILECKNLLKRYGKHNALINLDLTLQENTIYGLFGCNGAGKTTLLNMISGNIFPDRGVINVNEKRLNYGDSSKEICYISEKQYYFSGVKVIDLLELAAAFHNRWDWNFANQLLKEFKLNPQQKIGQLSRGMKTILGNTIGLASRAPLTIYDEPEIGLDVLMREKFYRILIDDYSNNPRTILLSTHLIDEVTKVIEHFFIIESGTILLKDAVENICISSHLLTGNRTEIEKFTSDKQVIYQESYGKGMLTVIYDLLTEEDKRRAKIDNISVERLSLQKFFAYLLERRESSGERTENSI</sequence>
<proteinExistence type="predicted"/>
<dbReference type="InterPro" id="IPR003593">
    <property type="entry name" value="AAA+_ATPase"/>
</dbReference>
<accession>A0A1M4SVQ8</accession>
<dbReference type="InterPro" id="IPR051782">
    <property type="entry name" value="ABC_Transporter_VariousFunc"/>
</dbReference>
<dbReference type="Pfam" id="PF00005">
    <property type="entry name" value="ABC_tran"/>
    <property type="match status" value="1"/>
</dbReference>
<dbReference type="Gene3D" id="3.40.50.300">
    <property type="entry name" value="P-loop containing nucleotide triphosphate hydrolases"/>
    <property type="match status" value="1"/>
</dbReference>
<keyword evidence="6" id="KW-1185">Reference proteome</keyword>
<dbReference type="GO" id="GO:0016887">
    <property type="term" value="F:ATP hydrolysis activity"/>
    <property type="evidence" value="ECO:0007669"/>
    <property type="project" value="InterPro"/>
</dbReference>
<protein>
    <submittedName>
        <fullName evidence="5">ABC-2 type transport system ATP-binding protein</fullName>
    </submittedName>
</protein>
<evidence type="ECO:0000313" key="5">
    <source>
        <dbReference type="EMBL" id="SHE36292.1"/>
    </source>
</evidence>
<dbReference type="AlphaFoldDB" id="A0A1M4SVQ8"/>
<evidence type="ECO:0000313" key="6">
    <source>
        <dbReference type="Proteomes" id="UP000184476"/>
    </source>
</evidence>
<dbReference type="PANTHER" id="PTHR42939:SF1">
    <property type="entry name" value="ABC TRANSPORTER ATP-BINDING PROTEIN ALBC-RELATED"/>
    <property type="match status" value="1"/>
</dbReference>
<dbReference type="PROSITE" id="PS50893">
    <property type="entry name" value="ABC_TRANSPORTER_2"/>
    <property type="match status" value="1"/>
</dbReference>
<feature type="domain" description="ABC transporter" evidence="4">
    <location>
        <begin position="5"/>
        <end position="229"/>
    </location>
</feature>
<evidence type="ECO:0000256" key="2">
    <source>
        <dbReference type="ARBA" id="ARBA00022741"/>
    </source>
</evidence>
<keyword evidence="1" id="KW-0813">Transport</keyword>
<dbReference type="SUPFAM" id="SSF52540">
    <property type="entry name" value="P-loop containing nucleoside triphosphate hydrolases"/>
    <property type="match status" value="1"/>
</dbReference>
<dbReference type="Proteomes" id="UP000184476">
    <property type="component" value="Unassembled WGS sequence"/>
</dbReference>
<dbReference type="OrthoDB" id="9804819at2"/>
<keyword evidence="3 5" id="KW-0067">ATP-binding</keyword>
<dbReference type="CDD" id="cd03230">
    <property type="entry name" value="ABC_DR_subfamily_A"/>
    <property type="match status" value="1"/>
</dbReference>
<organism evidence="5 6">
    <name type="scientific">Seinonella peptonophila</name>
    <dbReference type="NCBI Taxonomy" id="112248"/>
    <lineage>
        <taxon>Bacteria</taxon>
        <taxon>Bacillati</taxon>
        <taxon>Bacillota</taxon>
        <taxon>Bacilli</taxon>
        <taxon>Bacillales</taxon>
        <taxon>Thermoactinomycetaceae</taxon>
        <taxon>Seinonella</taxon>
    </lineage>
</organism>
<dbReference type="PANTHER" id="PTHR42939">
    <property type="entry name" value="ABC TRANSPORTER ATP-BINDING PROTEIN ALBC-RELATED"/>
    <property type="match status" value="1"/>
</dbReference>
<evidence type="ECO:0000256" key="3">
    <source>
        <dbReference type="ARBA" id="ARBA00022840"/>
    </source>
</evidence>
<dbReference type="EMBL" id="FQVL01000001">
    <property type="protein sequence ID" value="SHE36292.1"/>
    <property type="molecule type" value="Genomic_DNA"/>
</dbReference>